<evidence type="ECO:0000313" key="2">
    <source>
        <dbReference type="Proteomes" id="UP000016035"/>
    </source>
</evidence>
<organism evidence="1 2">
    <name type="scientific">Escherichia coli (strain UMEA 3162-1)</name>
    <dbReference type="NCBI Taxonomy" id="1281200"/>
    <lineage>
        <taxon>Bacteria</taxon>
        <taxon>Pseudomonadati</taxon>
        <taxon>Pseudomonadota</taxon>
        <taxon>Gammaproteobacteria</taxon>
        <taxon>Enterobacterales</taxon>
        <taxon>Enterobacteriaceae</taxon>
        <taxon>Escherichia</taxon>
    </lineage>
</organism>
<evidence type="ECO:0000313" key="1">
    <source>
        <dbReference type="EMBL" id="EQX17729.1"/>
    </source>
</evidence>
<sequence length="33" mass="4005">MNDLRTPLHYTNKHHRLGIYKFSNKSIIFTETK</sequence>
<name>A0A0E2KWQ9_ECOU3</name>
<reference evidence="2" key="1">
    <citation type="submission" date="2013-07" db="EMBL/GenBank/DDBJ databases">
        <title>The genome sequence of Escherichia coli UMEA 3162-1.</title>
        <authorList>
            <consortium name="The Broad Institute Genome Sequencing Platform"/>
            <consortium name="The Broad Institute Genome Sequencing Center for Infectious Disease"/>
            <person name="Feldgarden M."/>
            <person name="Frimodt-Moller N."/>
            <person name="Leihof R.F."/>
            <person name="Rasmussen L."/>
            <person name="Young S.K."/>
            <person name="Zeng Q."/>
            <person name="Gargeya S."/>
            <person name="Abouelleil A."/>
            <person name="Alvarado L."/>
            <person name="Berlin A.M."/>
            <person name="Chapman S.B."/>
            <person name="Gainer-Dewar J."/>
            <person name="Goldberg J."/>
            <person name="Gnerre S."/>
            <person name="Griggs A."/>
            <person name="Gujja S."/>
            <person name="Hansen M."/>
            <person name="Howarth C."/>
            <person name="Imamovic A."/>
            <person name="Larimer J."/>
            <person name="McCowan C."/>
            <person name="Murphy C."/>
            <person name="Pearson M."/>
            <person name="Poon T."/>
            <person name="Priest M."/>
            <person name="Roberts A."/>
            <person name="Saif S."/>
            <person name="Shea T."/>
            <person name="Sykes S."/>
            <person name="Wortman J."/>
            <person name="Nusbaum C."/>
            <person name="Birren B."/>
        </authorList>
    </citation>
    <scope>NUCLEOTIDE SEQUENCE [LARGE SCALE GENOMIC DNA]</scope>
    <source>
        <strain evidence="2">UMEA 3162-1</strain>
    </source>
</reference>
<dbReference type="EMBL" id="AWBU01000046">
    <property type="protein sequence ID" value="EQX17729.1"/>
    <property type="molecule type" value="Genomic_DNA"/>
</dbReference>
<proteinExistence type="predicted"/>
<dbReference type="HOGENOM" id="CLU_217550_0_0_6"/>
<accession>A0A0E2KWQ9</accession>
<gene>
    <name evidence="1" type="ORF">G925_04898</name>
</gene>
<dbReference type="AlphaFoldDB" id="A0A0E2KWQ9"/>
<comment type="caution">
    <text evidence="1">The sequence shown here is derived from an EMBL/GenBank/DDBJ whole genome shotgun (WGS) entry which is preliminary data.</text>
</comment>
<dbReference type="Proteomes" id="UP000016035">
    <property type="component" value="Unassembled WGS sequence"/>
</dbReference>
<protein>
    <submittedName>
        <fullName evidence="1">Uncharacterized protein</fullName>
    </submittedName>
</protein>